<dbReference type="GO" id="GO:0010008">
    <property type="term" value="C:endosome membrane"/>
    <property type="evidence" value="ECO:0007669"/>
    <property type="project" value="UniProtKB-SubCell"/>
</dbReference>
<dbReference type="AlphaFoldDB" id="A0A0J9XHE2"/>
<dbReference type="EMBL" id="CCBN010000014">
    <property type="protein sequence ID" value="CDO56338.1"/>
    <property type="molecule type" value="Genomic_DNA"/>
</dbReference>
<accession>A0A0J9XHE2</accession>
<sequence length="339" mass="35691">MSQSSTKASEKNTNDSKGNEEVSINSIADPVAAAAMTTAIGAASIEDLPCTATSHASGHFFDLRGLTKAYPGDTTDWIVRGQDYYPANFTLNICAPLLLPLDHLLESGNGMAGADGDALSTTALASAAANVSAVATYGDGSVRSLGTVSTAPRFRGRNLVLEYTGGSPCLNPDGTSTQLRASTLISLKCSRDDISALSFVGSPDHCAYYFEARSIHACPAADKTHSMAPVSMFLLILLVALAVYMAASFVLHPSMTWARLKASVKRPYLLLAHHNVNNGRSGAGGKYTTHEYYRRAGTGGSASNTRLYRDDKEPVNMLVVPMAGEDLAAPSGQTTDNMV</sequence>
<feature type="region of interest" description="Disordered" evidence="8">
    <location>
        <begin position="1"/>
        <end position="22"/>
    </location>
</feature>
<feature type="domain" description="MRH" evidence="10">
    <location>
        <begin position="48"/>
        <end position="220"/>
    </location>
</feature>
<evidence type="ECO:0000313" key="11">
    <source>
        <dbReference type="EMBL" id="CDO56338.1"/>
    </source>
</evidence>
<proteinExistence type="predicted"/>
<organism evidence="11 12">
    <name type="scientific">Geotrichum candidum</name>
    <name type="common">Oospora lactis</name>
    <name type="synonym">Dipodascus geotrichum</name>
    <dbReference type="NCBI Taxonomy" id="1173061"/>
    <lineage>
        <taxon>Eukaryota</taxon>
        <taxon>Fungi</taxon>
        <taxon>Dikarya</taxon>
        <taxon>Ascomycota</taxon>
        <taxon>Saccharomycotina</taxon>
        <taxon>Dipodascomycetes</taxon>
        <taxon>Dipodascales</taxon>
        <taxon>Dipodascaceae</taxon>
        <taxon>Geotrichum</taxon>
    </lineage>
</organism>
<comment type="caution">
    <text evidence="11">The sequence shown here is derived from an EMBL/GenBank/DDBJ whole genome shotgun (WGS) entry which is preliminary data.</text>
</comment>
<dbReference type="Gene3D" id="2.70.130.10">
    <property type="entry name" value="Mannose-6-phosphate receptor binding domain"/>
    <property type="match status" value="1"/>
</dbReference>
<name>A0A0J9XHE2_GEOCN</name>
<keyword evidence="3 9" id="KW-0812">Transmembrane</keyword>
<evidence type="ECO:0000256" key="7">
    <source>
        <dbReference type="ARBA" id="ARBA00023157"/>
    </source>
</evidence>
<evidence type="ECO:0000256" key="5">
    <source>
        <dbReference type="ARBA" id="ARBA00022989"/>
    </source>
</evidence>
<dbReference type="InterPro" id="IPR009011">
    <property type="entry name" value="Man6P_isomerase_rcpt-bd_dom_sf"/>
</dbReference>
<dbReference type="PROSITE" id="PS51914">
    <property type="entry name" value="MRH"/>
    <property type="match status" value="1"/>
</dbReference>
<dbReference type="OrthoDB" id="4504960at2759"/>
<keyword evidence="7" id="KW-1015">Disulfide bond</keyword>
<feature type="transmembrane region" description="Helical" evidence="9">
    <location>
        <begin position="232"/>
        <end position="251"/>
    </location>
</feature>
<dbReference type="PANTHER" id="PTHR15071">
    <property type="entry name" value="MANNOSE-6-PHOSPHATE RECEPTOR FAMILY MEMBER"/>
    <property type="match status" value="1"/>
</dbReference>
<dbReference type="Proteomes" id="UP000242525">
    <property type="component" value="Unassembled WGS sequence"/>
</dbReference>
<keyword evidence="5 9" id="KW-1133">Transmembrane helix</keyword>
<evidence type="ECO:0000256" key="2">
    <source>
        <dbReference type="ARBA" id="ARBA00022448"/>
    </source>
</evidence>
<dbReference type="InterPro" id="IPR044865">
    <property type="entry name" value="MRH_dom"/>
</dbReference>
<dbReference type="PANTHER" id="PTHR15071:SF0">
    <property type="entry name" value="MANNOSE 6-PHOSPHATE RECEPTOR-LIKE PROTEIN 1"/>
    <property type="match status" value="1"/>
</dbReference>
<evidence type="ECO:0000259" key="10">
    <source>
        <dbReference type="PROSITE" id="PS51914"/>
    </source>
</evidence>
<keyword evidence="4" id="KW-0732">Signal</keyword>
<evidence type="ECO:0000256" key="8">
    <source>
        <dbReference type="SAM" id="MobiDB-lite"/>
    </source>
</evidence>
<dbReference type="STRING" id="1173061.A0A0J9XHE2"/>
<feature type="compositionally biased region" description="Basic and acidic residues" evidence="8">
    <location>
        <begin position="8"/>
        <end position="20"/>
    </location>
</feature>
<dbReference type="GO" id="GO:0007034">
    <property type="term" value="P:vacuolar transport"/>
    <property type="evidence" value="ECO:0007669"/>
    <property type="project" value="TreeGrafter"/>
</dbReference>
<dbReference type="SUPFAM" id="SSF50911">
    <property type="entry name" value="Mannose 6-phosphate receptor domain"/>
    <property type="match status" value="1"/>
</dbReference>
<protein>
    <submittedName>
        <fullName evidence="11">Similar to Saccharomyces cerevisiae YPR079W MRL1 Membrane protein</fullName>
    </submittedName>
</protein>
<evidence type="ECO:0000313" key="12">
    <source>
        <dbReference type="Proteomes" id="UP000242525"/>
    </source>
</evidence>
<evidence type="ECO:0000256" key="6">
    <source>
        <dbReference type="ARBA" id="ARBA00023136"/>
    </source>
</evidence>
<dbReference type="GO" id="GO:0000139">
    <property type="term" value="C:Golgi membrane"/>
    <property type="evidence" value="ECO:0007669"/>
    <property type="project" value="UniProtKB-SubCell"/>
</dbReference>
<evidence type="ECO:0000256" key="4">
    <source>
        <dbReference type="ARBA" id="ARBA00022729"/>
    </source>
</evidence>
<keyword evidence="2" id="KW-0813">Transport</keyword>
<evidence type="ECO:0000256" key="3">
    <source>
        <dbReference type="ARBA" id="ARBA00022692"/>
    </source>
</evidence>
<keyword evidence="12" id="KW-1185">Reference proteome</keyword>
<dbReference type="GO" id="GO:0005770">
    <property type="term" value="C:late endosome"/>
    <property type="evidence" value="ECO:0007669"/>
    <property type="project" value="TreeGrafter"/>
</dbReference>
<gene>
    <name evidence="11" type="ORF">BN980_GECA14s03079g</name>
</gene>
<evidence type="ECO:0000256" key="9">
    <source>
        <dbReference type="SAM" id="Phobius"/>
    </source>
</evidence>
<reference evidence="11" key="1">
    <citation type="submission" date="2014-03" db="EMBL/GenBank/DDBJ databases">
        <authorList>
            <person name="Casaregola S."/>
        </authorList>
    </citation>
    <scope>NUCLEOTIDE SEQUENCE [LARGE SCALE GENOMIC DNA]</scope>
    <source>
        <strain evidence="11">CLIB 918</strain>
    </source>
</reference>
<comment type="subcellular location">
    <subcellularLocation>
        <location evidence="1">Golgi apparatus membrane</location>
        <topology evidence="1">Single-pass type I membrane protein</topology>
    </subcellularLocation>
</comment>
<evidence type="ECO:0000256" key="1">
    <source>
        <dbReference type="ARBA" id="ARBA00004614"/>
    </source>
</evidence>
<keyword evidence="6 9" id="KW-0472">Membrane</keyword>